<comment type="caution">
    <text evidence="5">The sequence shown here is derived from an EMBL/GenBank/DDBJ whole genome shotgun (WGS) entry which is preliminary data.</text>
</comment>
<evidence type="ECO:0000256" key="3">
    <source>
        <dbReference type="ARBA" id="ARBA00022679"/>
    </source>
</evidence>
<dbReference type="RefSeq" id="WP_161812383.1">
    <property type="nucleotide sequence ID" value="NZ_BLJN01000002.1"/>
</dbReference>
<comment type="cofactor">
    <cofactor evidence="1">
        <name>pyridoxal 5'-phosphate</name>
        <dbReference type="ChEBI" id="CHEBI:597326"/>
    </cofactor>
</comment>
<dbReference type="EMBL" id="BLJN01000002">
    <property type="protein sequence ID" value="GFE80736.1"/>
    <property type="molecule type" value="Genomic_DNA"/>
</dbReference>
<gene>
    <name evidence="5" type="ORF">GCM10011487_27360</name>
</gene>
<organism evidence="5 6">
    <name type="scientific">Steroidobacter agaridevorans</name>
    <dbReference type="NCBI Taxonomy" id="2695856"/>
    <lineage>
        <taxon>Bacteria</taxon>
        <taxon>Pseudomonadati</taxon>
        <taxon>Pseudomonadota</taxon>
        <taxon>Gammaproteobacteria</taxon>
        <taxon>Steroidobacterales</taxon>
        <taxon>Steroidobacteraceae</taxon>
        <taxon>Steroidobacter</taxon>
    </lineage>
</organism>
<sequence>MNPALNKLQPYPFERLRTLLAGAQPPADLSWIAMYIGEPRHPAPPFVIDALTRNMEGLGSYPLTAGIPQLRESIANWLTRRFRLPVGSVSPESMVLPVNGTREALFAFVQAMTDPSKQPLLVMPNPFYQIYEGAALLAGAEPYFMPNDAAHSALPDLDAVPADVWKRCQILFLCSPSNPTGAVASIEYLQHALKLAERYDFIVASDECYSEIYFDEANPPAGLLQAAAAAGNTSYERCVVFHSLSKRSSVPGLRSGFVAGDAKLIKPFLLYRTYHGSAMPPPVQFASIAAWNDEAHVLENRNLYRQKFAAVLPILREVMPVEMPEAAFYLWPEVDNDERFTRELFERQNITLLPGSYIARPMPDGTNPGRGRVRISLVAKVPECIEAASRIREFVKSRK</sequence>
<dbReference type="PANTHER" id="PTHR42832:SF3">
    <property type="entry name" value="L-GLUTAMINE--4-(METHYLSULFANYL)-2-OXOBUTANOATE AMINOTRANSFERASE"/>
    <property type="match status" value="1"/>
</dbReference>
<proteinExistence type="predicted"/>
<keyword evidence="3" id="KW-0808">Transferase</keyword>
<feature type="domain" description="Aminotransferase class I/classII large" evidence="4">
    <location>
        <begin position="32"/>
        <end position="381"/>
    </location>
</feature>
<dbReference type="Proteomes" id="UP000445000">
    <property type="component" value="Unassembled WGS sequence"/>
</dbReference>
<dbReference type="AlphaFoldDB" id="A0A829YDM6"/>
<dbReference type="PANTHER" id="PTHR42832">
    <property type="entry name" value="AMINO ACID AMINOTRANSFERASE"/>
    <property type="match status" value="1"/>
</dbReference>
<evidence type="ECO:0000259" key="4">
    <source>
        <dbReference type="Pfam" id="PF00155"/>
    </source>
</evidence>
<evidence type="ECO:0000313" key="5">
    <source>
        <dbReference type="EMBL" id="GFE80736.1"/>
    </source>
</evidence>
<dbReference type="Pfam" id="PF00155">
    <property type="entry name" value="Aminotran_1_2"/>
    <property type="match status" value="1"/>
</dbReference>
<evidence type="ECO:0000313" key="6">
    <source>
        <dbReference type="Proteomes" id="UP000445000"/>
    </source>
</evidence>
<dbReference type="GO" id="GO:0009016">
    <property type="term" value="F:succinyldiaminopimelate transaminase activity"/>
    <property type="evidence" value="ECO:0007669"/>
    <property type="project" value="InterPro"/>
</dbReference>
<dbReference type="InterPro" id="IPR050881">
    <property type="entry name" value="LL-DAP_aminotransferase"/>
</dbReference>
<dbReference type="Gene3D" id="3.40.640.10">
    <property type="entry name" value="Type I PLP-dependent aspartate aminotransferase-like (Major domain)"/>
    <property type="match status" value="1"/>
</dbReference>
<protein>
    <submittedName>
        <fullName evidence="5">Succinyldiaminopimelate transaminase</fullName>
    </submittedName>
</protein>
<dbReference type="SUPFAM" id="SSF53383">
    <property type="entry name" value="PLP-dependent transferases"/>
    <property type="match status" value="1"/>
</dbReference>
<dbReference type="NCBIfam" id="TIGR03538">
    <property type="entry name" value="DapC_gpp"/>
    <property type="match status" value="1"/>
</dbReference>
<accession>A0A829YDM6</accession>
<dbReference type="GO" id="GO:0030170">
    <property type="term" value="F:pyridoxal phosphate binding"/>
    <property type="evidence" value="ECO:0007669"/>
    <property type="project" value="InterPro"/>
</dbReference>
<dbReference type="Gene3D" id="3.90.1150.10">
    <property type="entry name" value="Aspartate Aminotransferase, domain 1"/>
    <property type="match status" value="1"/>
</dbReference>
<dbReference type="InterPro" id="IPR015421">
    <property type="entry name" value="PyrdxlP-dep_Trfase_major"/>
</dbReference>
<evidence type="ECO:0000256" key="1">
    <source>
        <dbReference type="ARBA" id="ARBA00001933"/>
    </source>
</evidence>
<dbReference type="InterPro" id="IPR015424">
    <property type="entry name" value="PyrdxlP-dep_Trfase"/>
</dbReference>
<dbReference type="InterPro" id="IPR019878">
    <property type="entry name" value="DapC_beta/gammaproteobac"/>
</dbReference>
<name>A0A829YDM6_9GAMM</name>
<dbReference type="CDD" id="cd00609">
    <property type="entry name" value="AAT_like"/>
    <property type="match status" value="1"/>
</dbReference>
<keyword evidence="6" id="KW-1185">Reference proteome</keyword>
<dbReference type="GO" id="GO:0009089">
    <property type="term" value="P:lysine biosynthetic process via diaminopimelate"/>
    <property type="evidence" value="ECO:0007669"/>
    <property type="project" value="InterPro"/>
</dbReference>
<dbReference type="InterPro" id="IPR004839">
    <property type="entry name" value="Aminotransferase_I/II_large"/>
</dbReference>
<keyword evidence="2" id="KW-0032">Aminotransferase</keyword>
<dbReference type="InterPro" id="IPR015422">
    <property type="entry name" value="PyrdxlP-dep_Trfase_small"/>
</dbReference>
<evidence type="ECO:0000256" key="2">
    <source>
        <dbReference type="ARBA" id="ARBA00022576"/>
    </source>
</evidence>
<reference evidence="6" key="1">
    <citation type="submission" date="2020-01" db="EMBL/GenBank/DDBJ databases">
        <title>'Steroidobacter agaridevorans' sp. nov., agar-degrading bacteria isolated from rhizosphere soils.</title>
        <authorList>
            <person name="Ikenaga M."/>
            <person name="Kataoka M."/>
            <person name="Murouchi A."/>
            <person name="Katsuragi S."/>
            <person name="Sakai M."/>
        </authorList>
    </citation>
    <scope>NUCLEOTIDE SEQUENCE [LARGE SCALE GENOMIC DNA]</scope>
    <source>
        <strain evidence="6">YU21-B</strain>
    </source>
</reference>